<evidence type="ECO:0000313" key="3">
    <source>
        <dbReference type="Proteomes" id="UP000002209"/>
    </source>
</evidence>
<name>C1A7B1_GEMAT</name>
<dbReference type="EMBL" id="AP009153">
    <property type="protein sequence ID" value="BAH38121.1"/>
    <property type="molecule type" value="Genomic_DNA"/>
</dbReference>
<reference evidence="3" key="1">
    <citation type="submission" date="2006-03" db="EMBL/GenBank/DDBJ databases">
        <title>Complete genome sequence of Gemmatimonas aurantiaca T-27 that represents a novel phylum Gemmatimonadetes.</title>
        <authorList>
            <person name="Takasaki K."/>
            <person name="Ichikawa N."/>
            <person name="Miura H."/>
            <person name="Matsushita S."/>
            <person name="Watanabe Y."/>
            <person name="Oguchi A."/>
            <person name="Ankai A."/>
            <person name="Yashiro I."/>
            <person name="Takahashi M."/>
            <person name="Terui Y."/>
            <person name="Fukui S."/>
            <person name="Yokoyama H."/>
            <person name="Tanikawa S."/>
            <person name="Hanada S."/>
            <person name="Kamagata Y."/>
            <person name="Fujita N."/>
        </authorList>
    </citation>
    <scope>NUCLEOTIDE SEQUENCE [LARGE SCALE GENOMIC DNA]</scope>
    <source>
        <strain evidence="3">T-27 / DSM 14586 / JCM 11422 / NBRC 100505</strain>
    </source>
</reference>
<evidence type="ECO:0000313" key="2">
    <source>
        <dbReference type="EMBL" id="BAH38121.1"/>
    </source>
</evidence>
<dbReference type="InterPro" id="IPR032466">
    <property type="entry name" value="Metal_Hydrolase"/>
</dbReference>
<dbReference type="InterPro" id="IPR051781">
    <property type="entry name" value="Metallo-dep_Hydrolase"/>
</dbReference>
<feature type="domain" description="Amidohydrolase-related" evidence="1">
    <location>
        <begin position="80"/>
        <end position="443"/>
    </location>
</feature>
<gene>
    <name evidence="2" type="ordered locus">GAU_1079</name>
</gene>
<dbReference type="eggNOG" id="COG1228">
    <property type="taxonomic scope" value="Bacteria"/>
</dbReference>
<organism evidence="2 3">
    <name type="scientific">Gemmatimonas aurantiaca (strain DSM 14586 / JCM 11422 / NBRC 100505 / T-27)</name>
    <dbReference type="NCBI Taxonomy" id="379066"/>
    <lineage>
        <taxon>Bacteria</taxon>
        <taxon>Pseudomonadati</taxon>
        <taxon>Gemmatimonadota</taxon>
        <taxon>Gemmatimonadia</taxon>
        <taxon>Gemmatimonadales</taxon>
        <taxon>Gemmatimonadaceae</taxon>
        <taxon>Gemmatimonas</taxon>
    </lineage>
</organism>
<accession>C1A7B1</accession>
<proteinExistence type="predicted"/>
<dbReference type="HOGENOM" id="CLU_023620_4_2_0"/>
<dbReference type="InterPro" id="IPR011059">
    <property type="entry name" value="Metal-dep_hydrolase_composite"/>
</dbReference>
<dbReference type="STRING" id="379066.GAU_1079"/>
<dbReference type="PANTHER" id="PTHR43135:SF3">
    <property type="entry name" value="ALPHA-D-RIBOSE 1-METHYLPHOSPHONATE 5-TRIPHOSPHATE DIPHOSPHATASE"/>
    <property type="match status" value="1"/>
</dbReference>
<evidence type="ECO:0000259" key="1">
    <source>
        <dbReference type="Pfam" id="PF01979"/>
    </source>
</evidence>
<dbReference type="Gene3D" id="3.30.110.90">
    <property type="entry name" value="Amidohydrolase"/>
    <property type="match status" value="1"/>
</dbReference>
<dbReference type="KEGG" id="gau:GAU_1079"/>
<dbReference type="SUPFAM" id="SSF51556">
    <property type="entry name" value="Metallo-dependent hydrolases"/>
    <property type="match status" value="1"/>
</dbReference>
<sequence>MVGSGVSAQRAPIGPATRSYVRVDTAVVALTNVRVIDGTGAAPRDGQTVVIRDGRIASIGPAASASIPAGAVTMDLAGKTVIPGLVMVHEHLYYPVGAGTYGNLTESFTRLYLAGGVTSMRTGGNMNGISEILIGKSIARGDKAGPWIDATAPYLEGPGMGFNQVQILRDTTDARKLVEYWADLGATSFKAYMNISRAALKVAVDAAHKRGLKVTGHLCSVTYREAADAGIDDLEHAFFAMNDFVPNKPVDTCVGRGGAAQNTMAALDPASPEVQALFKYLIDRNVAVTSTLTIFETFTPGRPLPRGLDVLLPQLRDEYQRRHDATQRNTQSPYLKSFAKGMAMERAFAKAGGTVIVGTDPTGGGGLVAGFSNQRAVELLVESGFSPLEAIRISTLNGATYLGRGDVTGSLVPGKLADLVVLDGNPVQDITAIRNVELVFKQGVGFDPKALIESVRGKAGLW</sequence>
<dbReference type="AlphaFoldDB" id="C1A7B1"/>
<protein>
    <recommendedName>
        <fullName evidence="1">Amidohydrolase-related domain-containing protein</fullName>
    </recommendedName>
</protein>
<dbReference type="InterPro" id="IPR006680">
    <property type="entry name" value="Amidohydro-rel"/>
</dbReference>
<dbReference type="Gene3D" id="2.30.40.10">
    <property type="entry name" value="Urease, subunit C, domain 1"/>
    <property type="match status" value="1"/>
</dbReference>
<dbReference type="Gene3D" id="1.20.58.520">
    <property type="entry name" value="Amidohydrolase"/>
    <property type="match status" value="1"/>
</dbReference>
<dbReference type="SUPFAM" id="SSF51338">
    <property type="entry name" value="Composite domain of metallo-dependent hydrolases"/>
    <property type="match status" value="1"/>
</dbReference>
<dbReference type="Pfam" id="PF01979">
    <property type="entry name" value="Amidohydro_1"/>
    <property type="match status" value="1"/>
</dbReference>
<dbReference type="GO" id="GO:0016810">
    <property type="term" value="F:hydrolase activity, acting on carbon-nitrogen (but not peptide) bonds"/>
    <property type="evidence" value="ECO:0007669"/>
    <property type="project" value="InterPro"/>
</dbReference>
<dbReference type="Gene3D" id="3.40.50.10910">
    <property type="entry name" value="Amidohydrolase"/>
    <property type="match status" value="1"/>
</dbReference>
<dbReference type="PANTHER" id="PTHR43135">
    <property type="entry name" value="ALPHA-D-RIBOSE 1-METHYLPHOSPHONATE 5-TRIPHOSPHATE DIPHOSPHATASE"/>
    <property type="match status" value="1"/>
</dbReference>
<keyword evidence="3" id="KW-1185">Reference proteome</keyword>
<dbReference type="Proteomes" id="UP000002209">
    <property type="component" value="Chromosome"/>
</dbReference>